<evidence type="ECO:0000259" key="1">
    <source>
        <dbReference type="Pfam" id="PF14274"/>
    </source>
</evidence>
<dbReference type="Gene3D" id="2.40.128.440">
    <property type="entry name" value="Uncharacterised protein PF14274, DUF4361"/>
    <property type="match status" value="1"/>
</dbReference>
<comment type="caution">
    <text evidence="3">The sequence shown here is derived from an EMBL/GenBank/DDBJ whole genome shotgun (WGS) entry which is preliminary data.</text>
</comment>
<accession>A0A6L3JT88</accession>
<dbReference type="RefSeq" id="WP_026366796.1">
    <property type="nucleotide sequence ID" value="NZ_JADMQL010000018.1"/>
</dbReference>
<evidence type="ECO:0000313" key="4">
    <source>
        <dbReference type="Proteomes" id="UP000482653"/>
    </source>
</evidence>
<proteinExistence type="predicted"/>
<dbReference type="PROSITE" id="PS51257">
    <property type="entry name" value="PROKAR_LIPOPROTEIN"/>
    <property type="match status" value="1"/>
</dbReference>
<dbReference type="AlphaFoldDB" id="A0A6L3JT88"/>
<protein>
    <submittedName>
        <fullName evidence="3">DUF4973 domain-containing protein</fullName>
    </submittedName>
</protein>
<evidence type="ECO:0000259" key="2">
    <source>
        <dbReference type="Pfam" id="PF16343"/>
    </source>
</evidence>
<dbReference type="Pfam" id="PF14274">
    <property type="entry name" value="BT_3044-like_C"/>
    <property type="match status" value="1"/>
</dbReference>
<dbReference type="Gene3D" id="2.60.40.1740">
    <property type="entry name" value="hypothetical protein (bacova_03559)"/>
    <property type="match status" value="1"/>
</dbReference>
<name>A0A6L3JT88_9BACE</name>
<feature type="domain" description="DUF4973" evidence="2">
    <location>
        <begin position="24"/>
        <end position="147"/>
    </location>
</feature>
<evidence type="ECO:0000313" key="3">
    <source>
        <dbReference type="EMBL" id="KAA5413844.1"/>
    </source>
</evidence>
<dbReference type="InterPro" id="IPR032509">
    <property type="entry name" value="DUF4973"/>
</dbReference>
<dbReference type="EMBL" id="VVYX01000044">
    <property type="protein sequence ID" value="KAA5413844.1"/>
    <property type="molecule type" value="Genomic_DNA"/>
</dbReference>
<feature type="domain" description="BT-3044-like C-terminal" evidence="1">
    <location>
        <begin position="160"/>
        <end position="293"/>
    </location>
</feature>
<reference evidence="3 4" key="1">
    <citation type="journal article" date="2019" name="Nat. Med.">
        <title>A library of human gut bacterial isolates paired with longitudinal multiomics data enables mechanistic microbiome research.</title>
        <authorList>
            <person name="Poyet M."/>
            <person name="Groussin M."/>
            <person name="Gibbons S.M."/>
            <person name="Avila-Pacheco J."/>
            <person name="Jiang X."/>
            <person name="Kearney S.M."/>
            <person name="Perrotta A.R."/>
            <person name="Berdy B."/>
            <person name="Zhao S."/>
            <person name="Lieberman T.D."/>
            <person name="Swanson P.K."/>
            <person name="Smith M."/>
            <person name="Roesemann S."/>
            <person name="Alexander J.E."/>
            <person name="Rich S.A."/>
            <person name="Livny J."/>
            <person name="Vlamakis H."/>
            <person name="Clish C."/>
            <person name="Bullock K."/>
            <person name="Deik A."/>
            <person name="Scott J."/>
            <person name="Pierce K.A."/>
            <person name="Xavier R.J."/>
            <person name="Alm E.J."/>
        </authorList>
    </citation>
    <scope>NUCLEOTIDE SEQUENCE [LARGE SCALE GENOMIC DNA]</scope>
    <source>
        <strain evidence="3 4">BIOML-A8</strain>
    </source>
</reference>
<gene>
    <name evidence="3" type="ORF">F2Y87_24935</name>
</gene>
<dbReference type="Pfam" id="PF16343">
    <property type="entry name" value="DUF4973"/>
    <property type="match status" value="1"/>
</dbReference>
<sequence>MKTIYRILCTIALVCTFCACNKEWEDELYKQAVSFGKNGVADIYLRYKPEGKVTYQVPVILSGSTMNEKDLTVNIAVDPDTLKQLNFERYRYRDDLYYIELDKKYYSLASEQVTIPKNTSVGILDIDFTLSDLNMVDKYILPLSITEGQEYEVNYRKHYRKALLNIIPFNDYSGSYSATAGLVYQRDKSDNEQVPVAMETRTLKVVNDKSAFFYAGLTDEELENRELYKIIANFKDEGVMTLEAPHADQIGFKFISADYVISEEMDALQPYLKHRYIKINMEYEYNELIPNTDLYIPYRFFGSITMERKINTTVPDEDQAIIW</sequence>
<dbReference type="Proteomes" id="UP000482653">
    <property type="component" value="Unassembled WGS sequence"/>
</dbReference>
<dbReference type="InterPro" id="IPR025371">
    <property type="entry name" value="BT_3044-like_C"/>
</dbReference>
<organism evidence="3 4">
    <name type="scientific">Bacteroides cellulosilyticus</name>
    <dbReference type="NCBI Taxonomy" id="246787"/>
    <lineage>
        <taxon>Bacteria</taxon>
        <taxon>Pseudomonadati</taxon>
        <taxon>Bacteroidota</taxon>
        <taxon>Bacteroidia</taxon>
        <taxon>Bacteroidales</taxon>
        <taxon>Bacteroidaceae</taxon>
        <taxon>Bacteroides</taxon>
    </lineage>
</organism>